<comment type="caution">
    <text evidence="1">The sequence shown here is derived from an EMBL/GenBank/DDBJ whole genome shotgun (WGS) entry which is preliminary data.</text>
</comment>
<gene>
    <name evidence="1" type="ORF">RhiirA4_510394</name>
</gene>
<dbReference type="Proteomes" id="UP000234323">
    <property type="component" value="Unassembled WGS sequence"/>
</dbReference>
<dbReference type="AlphaFoldDB" id="A0A2I1GAJ3"/>
<accession>A0A2I1GAJ3</accession>
<reference evidence="1 2" key="1">
    <citation type="submission" date="2015-10" db="EMBL/GenBank/DDBJ databases">
        <title>Genome analyses suggest a sexual origin of heterokaryosis in a supposedly ancient asexual fungus.</title>
        <authorList>
            <person name="Ropars J."/>
            <person name="Sedzielewska K."/>
            <person name="Noel J."/>
            <person name="Charron P."/>
            <person name="Farinelli L."/>
            <person name="Marton T."/>
            <person name="Kruger M."/>
            <person name="Pelin A."/>
            <person name="Brachmann A."/>
            <person name="Corradi N."/>
        </authorList>
    </citation>
    <scope>NUCLEOTIDE SEQUENCE [LARGE SCALE GENOMIC DNA]</scope>
    <source>
        <strain evidence="1 2">A4</strain>
    </source>
</reference>
<dbReference type="EMBL" id="LLXI01000262">
    <property type="protein sequence ID" value="PKY43591.1"/>
    <property type="molecule type" value="Genomic_DNA"/>
</dbReference>
<sequence>AGVTIYFQQYSLATIFWSINSLKISTYSSSLTSPPSPPSPPSSVFLFVTICLVANLSITIPAINDFGSIINGELDVNFIKSKFDLVSNVISLSTILISFFSLCNLNHGIFSSSFILAHTRDANSIASGRSILSVSQRTSRYISAKHKKAFWDILLAA</sequence>
<evidence type="ECO:0000313" key="2">
    <source>
        <dbReference type="Proteomes" id="UP000234323"/>
    </source>
</evidence>
<keyword evidence="2" id="KW-1185">Reference proteome</keyword>
<organism evidence="1 2">
    <name type="scientific">Rhizophagus irregularis</name>
    <dbReference type="NCBI Taxonomy" id="588596"/>
    <lineage>
        <taxon>Eukaryota</taxon>
        <taxon>Fungi</taxon>
        <taxon>Fungi incertae sedis</taxon>
        <taxon>Mucoromycota</taxon>
        <taxon>Glomeromycotina</taxon>
        <taxon>Glomeromycetes</taxon>
        <taxon>Glomerales</taxon>
        <taxon>Glomeraceae</taxon>
        <taxon>Rhizophagus</taxon>
    </lineage>
</organism>
<proteinExistence type="predicted"/>
<feature type="non-terminal residue" evidence="1">
    <location>
        <position position="157"/>
    </location>
</feature>
<protein>
    <submittedName>
        <fullName evidence="1">Uncharacterized protein</fullName>
    </submittedName>
</protein>
<name>A0A2I1GAJ3_9GLOM</name>
<evidence type="ECO:0000313" key="1">
    <source>
        <dbReference type="EMBL" id="PKY43591.1"/>
    </source>
</evidence>
<feature type="non-terminal residue" evidence="1">
    <location>
        <position position="1"/>
    </location>
</feature>